<gene>
    <name evidence="2" type="ORF">DFW101_3552</name>
</gene>
<keyword evidence="1" id="KW-0472">Membrane</keyword>
<evidence type="ECO:0000256" key="1">
    <source>
        <dbReference type="SAM" id="Phobius"/>
    </source>
</evidence>
<accession>G7QCA2</accession>
<organism evidence="2 3">
    <name type="scientific">Solidesulfovibrio carbinoliphilus subsp. oakridgensis</name>
    <dbReference type="NCBI Taxonomy" id="694327"/>
    <lineage>
        <taxon>Bacteria</taxon>
        <taxon>Pseudomonadati</taxon>
        <taxon>Thermodesulfobacteriota</taxon>
        <taxon>Desulfovibrionia</taxon>
        <taxon>Desulfovibrionales</taxon>
        <taxon>Desulfovibrionaceae</taxon>
        <taxon>Solidesulfovibrio</taxon>
    </lineage>
</organism>
<feature type="transmembrane region" description="Helical" evidence="1">
    <location>
        <begin position="12"/>
        <end position="33"/>
    </location>
</feature>
<keyword evidence="3" id="KW-1185">Reference proteome</keyword>
<dbReference type="AlphaFoldDB" id="G7QCA2"/>
<reference evidence="3" key="1">
    <citation type="journal article" date="2015" name="Genome Announc.">
        <title>High-Quality Draft Genome Sequence of Desulfovibrio carbinoliphilus FW-101-2B, an Organic Acid-Oxidizing Sulfate-Reducing Bacterium Isolated from Uranium(VI)-Contaminated Groundwater.</title>
        <authorList>
            <person name="Ramsay B.D."/>
            <person name="Hwang C."/>
            <person name="Woo H.L."/>
            <person name="Carroll S.L."/>
            <person name="Lucas S."/>
            <person name="Han J."/>
            <person name="Lapidus A.L."/>
            <person name="Cheng J.F."/>
            <person name="Goodwin L.A."/>
            <person name="Pitluck S."/>
            <person name="Peters L."/>
            <person name="Chertkov O."/>
            <person name="Held B."/>
            <person name="Detter J.C."/>
            <person name="Han C.S."/>
            <person name="Tapia R."/>
            <person name="Land M.L."/>
            <person name="Hauser L.J."/>
            <person name="Kyrpides N.C."/>
            <person name="Ivanova N.N."/>
            <person name="Mikhailova N."/>
            <person name="Pagani I."/>
            <person name="Woyke T."/>
            <person name="Arkin A.P."/>
            <person name="Dehal P."/>
            <person name="Chivian D."/>
            <person name="Criddle C.S."/>
            <person name="Wu W."/>
            <person name="Chakraborty R."/>
            <person name="Hazen T.C."/>
            <person name="Fields M.W."/>
        </authorList>
    </citation>
    <scope>NUCLEOTIDE SEQUENCE [LARGE SCALE GENOMIC DNA]</scope>
    <source>
        <strain evidence="3">FW-101-2B</strain>
    </source>
</reference>
<keyword evidence="1" id="KW-0812">Transmembrane</keyword>
<dbReference type="STRING" id="694327.DFW101_3552"/>
<dbReference type="Proteomes" id="UP000004662">
    <property type="component" value="Chromosome"/>
</dbReference>
<protein>
    <submittedName>
        <fullName evidence="2">Uncharacterized protein</fullName>
    </submittedName>
</protein>
<dbReference type="HOGENOM" id="CLU_3308591_0_0_7"/>
<proteinExistence type="predicted"/>
<name>G7QCA2_9BACT</name>
<sequence length="39" mass="4085">MEPVCAPNGWLMAAFCLCVFWAGVVFGLILAGLSGRGRA</sequence>
<dbReference type="EMBL" id="CM001368">
    <property type="protein sequence ID" value="EHJ49548.1"/>
    <property type="molecule type" value="Genomic_DNA"/>
</dbReference>
<evidence type="ECO:0000313" key="2">
    <source>
        <dbReference type="EMBL" id="EHJ49548.1"/>
    </source>
</evidence>
<keyword evidence="1" id="KW-1133">Transmembrane helix</keyword>
<evidence type="ECO:0000313" key="3">
    <source>
        <dbReference type="Proteomes" id="UP000004662"/>
    </source>
</evidence>